<dbReference type="EMBL" id="CP089984">
    <property type="protein sequence ID" value="WXB16355.1"/>
    <property type="molecule type" value="Genomic_DNA"/>
</dbReference>
<evidence type="ECO:0000259" key="5">
    <source>
        <dbReference type="PROSITE" id="PS01124"/>
    </source>
</evidence>
<dbReference type="SUPFAM" id="SSF46689">
    <property type="entry name" value="Homeodomain-like"/>
    <property type="match status" value="1"/>
</dbReference>
<evidence type="ECO:0000313" key="6">
    <source>
        <dbReference type="EMBL" id="WXB16355.1"/>
    </source>
</evidence>
<protein>
    <submittedName>
        <fullName evidence="6">AraC family transcriptional regulator</fullName>
    </submittedName>
</protein>
<proteinExistence type="predicted"/>
<dbReference type="RefSeq" id="WP_394825980.1">
    <property type="nucleotide sequence ID" value="NZ_CP089984.1"/>
</dbReference>
<evidence type="ECO:0000256" key="3">
    <source>
        <dbReference type="ARBA" id="ARBA00023163"/>
    </source>
</evidence>
<evidence type="ECO:0000256" key="2">
    <source>
        <dbReference type="ARBA" id="ARBA00023125"/>
    </source>
</evidence>
<dbReference type="PANTHER" id="PTHR47894">
    <property type="entry name" value="HTH-TYPE TRANSCRIPTIONAL REGULATOR GADX"/>
    <property type="match status" value="1"/>
</dbReference>
<feature type="compositionally biased region" description="Polar residues" evidence="4">
    <location>
        <begin position="287"/>
        <end position="296"/>
    </location>
</feature>
<name>A0ABZ2M047_9BACT</name>
<dbReference type="PROSITE" id="PS01124">
    <property type="entry name" value="HTH_ARAC_FAMILY_2"/>
    <property type="match status" value="1"/>
</dbReference>
<keyword evidence="1" id="KW-0805">Transcription regulation</keyword>
<keyword evidence="3" id="KW-0804">Transcription</keyword>
<evidence type="ECO:0000256" key="4">
    <source>
        <dbReference type="SAM" id="MobiDB-lite"/>
    </source>
</evidence>
<accession>A0ABZ2M047</accession>
<keyword evidence="2" id="KW-0238">DNA-binding</keyword>
<keyword evidence="7" id="KW-1185">Reference proteome</keyword>
<dbReference type="InterPro" id="IPR003313">
    <property type="entry name" value="AraC-bd"/>
</dbReference>
<dbReference type="InterPro" id="IPR037923">
    <property type="entry name" value="HTH-like"/>
</dbReference>
<dbReference type="PANTHER" id="PTHR47894:SF4">
    <property type="entry name" value="HTH-TYPE TRANSCRIPTIONAL REGULATOR GADX"/>
    <property type="match status" value="1"/>
</dbReference>
<dbReference type="SUPFAM" id="SSF51215">
    <property type="entry name" value="Regulatory protein AraC"/>
    <property type="match status" value="1"/>
</dbReference>
<dbReference type="Pfam" id="PF12833">
    <property type="entry name" value="HTH_18"/>
    <property type="match status" value="1"/>
</dbReference>
<dbReference type="Pfam" id="PF02311">
    <property type="entry name" value="AraC_binding"/>
    <property type="match status" value="1"/>
</dbReference>
<dbReference type="Proteomes" id="UP001370348">
    <property type="component" value="Chromosome"/>
</dbReference>
<gene>
    <name evidence="6" type="ORF">LZC94_03545</name>
</gene>
<feature type="region of interest" description="Disordered" evidence="4">
    <location>
        <begin position="282"/>
        <end position="303"/>
    </location>
</feature>
<evidence type="ECO:0000313" key="7">
    <source>
        <dbReference type="Proteomes" id="UP001370348"/>
    </source>
</evidence>
<dbReference type="SMART" id="SM00342">
    <property type="entry name" value="HTH_ARAC"/>
    <property type="match status" value="1"/>
</dbReference>
<dbReference type="Gene3D" id="1.10.10.60">
    <property type="entry name" value="Homeodomain-like"/>
    <property type="match status" value="1"/>
</dbReference>
<reference evidence="6 7" key="1">
    <citation type="submission" date="2021-12" db="EMBL/GenBank/DDBJ databases">
        <title>Discovery of the Pendulisporaceae a myxobacterial family with distinct sporulation behavior and unique specialized metabolism.</title>
        <authorList>
            <person name="Garcia R."/>
            <person name="Popoff A."/>
            <person name="Bader C.D."/>
            <person name="Loehr J."/>
            <person name="Walesch S."/>
            <person name="Walt C."/>
            <person name="Boldt J."/>
            <person name="Bunk B."/>
            <person name="Haeckl F.J.F.P.J."/>
            <person name="Gunesch A.P."/>
            <person name="Birkelbach J."/>
            <person name="Nuebel U."/>
            <person name="Pietschmann T."/>
            <person name="Bach T."/>
            <person name="Mueller R."/>
        </authorList>
    </citation>
    <scope>NUCLEOTIDE SEQUENCE [LARGE SCALE GENOMIC DNA]</scope>
    <source>
        <strain evidence="6 7">MSr11954</strain>
    </source>
</reference>
<sequence length="303" mass="32832">MSADIAQSLGMASSTASTVRLGSGPRTVLARPDVGAAGHTVQRSDLTSRRVVVDQATLILVEEGRKRIRWSGGECAARPGDALSLHPGEVVDIANTPGRSGTYRALWICWYPELLAAPSARRRPSPRVALHSALGDDFRASFYRAFDSLSERDGLPASITVHRLQEVLLWLGERGFHFPLPAPASLGQQVRRLLATDPSAAWSMEQVAQETATSIPTLRRKLAAEGMAFRDLVQDVRMSHALALLQNTDAPVLHVAMAAGYASASRFSARFRARFGYLPTDIRGQNRGRTTSSFSSHRPPGAI</sequence>
<dbReference type="InterPro" id="IPR018060">
    <property type="entry name" value="HTH_AraC"/>
</dbReference>
<feature type="domain" description="HTH araC/xylS-type" evidence="5">
    <location>
        <begin position="188"/>
        <end position="285"/>
    </location>
</feature>
<dbReference type="InterPro" id="IPR009057">
    <property type="entry name" value="Homeodomain-like_sf"/>
</dbReference>
<organism evidence="6 7">
    <name type="scientific">Pendulispora albinea</name>
    <dbReference type="NCBI Taxonomy" id="2741071"/>
    <lineage>
        <taxon>Bacteria</taxon>
        <taxon>Pseudomonadati</taxon>
        <taxon>Myxococcota</taxon>
        <taxon>Myxococcia</taxon>
        <taxon>Myxococcales</taxon>
        <taxon>Sorangiineae</taxon>
        <taxon>Pendulisporaceae</taxon>
        <taxon>Pendulispora</taxon>
    </lineage>
</organism>
<evidence type="ECO:0000256" key="1">
    <source>
        <dbReference type="ARBA" id="ARBA00023015"/>
    </source>
</evidence>